<dbReference type="PaxDb" id="170187-SP_1224"/>
<gene>
    <name evidence="1" type="ordered locus">SP_1224</name>
</gene>
<dbReference type="InterPro" id="IPR046257">
    <property type="entry name" value="DUF6290"/>
</dbReference>
<protein>
    <submittedName>
        <fullName evidence="1">Conserved domain protein</fullName>
    </submittedName>
</protein>
<name>A0A0H2UQ74_STRPN</name>
<reference evidence="1 2" key="1">
    <citation type="journal article" date="2001" name="Science">
        <title>Complete genome sequence of a virulent isolate of Streptococcus pneumoniae.</title>
        <authorList>
            <person name="Tettelin H."/>
            <person name="Nelson K.E."/>
            <person name="Paulsen I.T."/>
            <person name="Eisen J.A."/>
            <person name="Read T.D."/>
            <person name="Peterson S."/>
            <person name="Heidelberg J."/>
            <person name="DeBoy R.T."/>
            <person name="Haft D.H."/>
            <person name="Dodson R.J."/>
            <person name="Durkin A.S."/>
            <person name="Gwinn M."/>
            <person name="Kolonay J.F."/>
            <person name="Nelson W.C."/>
            <person name="Peterson J.D."/>
            <person name="Umayam L.A."/>
            <person name="White O."/>
            <person name="Salzberg S.L."/>
            <person name="Lewis M.R."/>
            <person name="Radune D."/>
            <person name="Holtzapple E."/>
            <person name="Khouri H."/>
            <person name="Wolf A.M."/>
            <person name="Utterback T.R."/>
            <person name="Hansen C.L."/>
            <person name="McDonald L.A."/>
            <person name="Feldblyum T.V."/>
            <person name="Angiuoli S."/>
            <person name="Dickinson T."/>
            <person name="Hickey E.K."/>
            <person name="Holt I.E."/>
            <person name="Loftus B.J."/>
            <person name="Yang F."/>
            <person name="Smith H.O."/>
            <person name="Venter J.C."/>
            <person name="Dougherty B.A."/>
            <person name="Morrison D.A."/>
            <person name="Hollingshead S.K."/>
            <person name="Fraser C.M."/>
        </authorList>
    </citation>
    <scope>NUCLEOTIDE SEQUENCE [LARGE SCALE GENOMIC DNA]</scope>
    <source>
        <strain evidence="2">ATCC BAA-334 / TIGR4</strain>
    </source>
</reference>
<dbReference type="EMBL" id="AE005672">
    <property type="protein sequence ID" value="AAK75330.1"/>
    <property type="molecule type" value="Genomic_DNA"/>
</dbReference>
<organism evidence="1 2">
    <name type="scientific">Streptococcus pneumoniae serotype 4 (strain ATCC BAA-334 / TIGR4)</name>
    <dbReference type="NCBI Taxonomy" id="170187"/>
    <lineage>
        <taxon>Bacteria</taxon>
        <taxon>Bacillati</taxon>
        <taxon>Bacillota</taxon>
        <taxon>Bacilli</taxon>
        <taxon>Lactobacillales</taxon>
        <taxon>Streptococcaceae</taxon>
        <taxon>Streptococcus</taxon>
    </lineage>
</organism>
<dbReference type="Pfam" id="PF19807">
    <property type="entry name" value="DUF6290"/>
    <property type="match status" value="1"/>
</dbReference>
<dbReference type="eggNOG" id="ENOG50335EQ">
    <property type="taxonomic scope" value="Bacteria"/>
</dbReference>
<keyword evidence="2" id="KW-1185">Reference proteome</keyword>
<dbReference type="KEGG" id="spn:SP_1224"/>
<dbReference type="SMR" id="A0A0H2UQ74"/>
<accession>A0A0H2UQ74</accession>
<dbReference type="EnsemblBacteria" id="AAK75330">
    <property type="protein sequence ID" value="AAK75330"/>
    <property type="gene ID" value="SP_1224"/>
</dbReference>
<evidence type="ECO:0000313" key="2">
    <source>
        <dbReference type="Proteomes" id="UP000000585"/>
    </source>
</evidence>
<dbReference type="AlphaFoldDB" id="A0A0H2UQ74"/>
<dbReference type="Proteomes" id="UP000000585">
    <property type="component" value="Chromosome"/>
</dbReference>
<sequence length="100" mass="11442">MTEHLKSNTMVLPLKKGAQKMTTITLKVSEADKTFMKAMAKFEGVSLSELIRTKTLEALEDEYDARVADLAYQEYLEDLEKGVEPITWEEMMHDLGLKDE</sequence>
<evidence type="ECO:0000313" key="1">
    <source>
        <dbReference type="EMBL" id="AAK75330.1"/>
    </source>
</evidence>
<proteinExistence type="predicted"/>
<dbReference type="NCBIfam" id="NF046040">
    <property type="entry name" value="RelB_antitoxin"/>
    <property type="match status" value="1"/>
</dbReference>